<dbReference type="InterPro" id="IPR052586">
    <property type="entry name" value="ASCC2"/>
</dbReference>
<feature type="compositionally biased region" description="Basic and acidic residues" evidence="2">
    <location>
        <begin position="549"/>
        <end position="563"/>
    </location>
</feature>
<feature type="domain" description="CUE" evidence="3">
    <location>
        <begin position="331"/>
        <end position="374"/>
    </location>
</feature>
<feature type="compositionally biased region" description="Basic and acidic residues" evidence="2">
    <location>
        <begin position="629"/>
        <end position="645"/>
    </location>
</feature>
<dbReference type="STRING" id="284592.Q6BUK2"/>
<evidence type="ECO:0000313" key="5">
    <source>
        <dbReference type="Proteomes" id="UP000000599"/>
    </source>
</evidence>
<dbReference type="InterPro" id="IPR003892">
    <property type="entry name" value="CUE"/>
</dbReference>
<evidence type="ECO:0000256" key="2">
    <source>
        <dbReference type="SAM" id="MobiDB-lite"/>
    </source>
</evidence>
<feature type="region of interest" description="Disordered" evidence="2">
    <location>
        <begin position="549"/>
        <end position="571"/>
    </location>
</feature>
<feature type="region of interest" description="Disordered" evidence="2">
    <location>
        <begin position="597"/>
        <end position="669"/>
    </location>
</feature>
<feature type="compositionally biased region" description="Acidic residues" evidence="2">
    <location>
        <begin position="465"/>
        <end position="474"/>
    </location>
</feature>
<protein>
    <submittedName>
        <fullName evidence="4">DEHA2C09966p</fullName>
    </submittedName>
</protein>
<dbReference type="GO" id="GO:0043130">
    <property type="term" value="F:ubiquitin binding"/>
    <property type="evidence" value="ECO:0007669"/>
    <property type="project" value="InterPro"/>
</dbReference>
<dbReference type="eggNOG" id="ENOG502RV3A">
    <property type="taxonomic scope" value="Eukaryota"/>
</dbReference>
<evidence type="ECO:0000259" key="3">
    <source>
        <dbReference type="PROSITE" id="PS51140"/>
    </source>
</evidence>
<dbReference type="InParanoid" id="Q6BUK2"/>
<name>Q6BUK2_DEBHA</name>
<dbReference type="PROSITE" id="PS51140">
    <property type="entry name" value="CUE"/>
    <property type="match status" value="1"/>
</dbReference>
<sequence length="669" mass="75586">MASTEDDSTYIPIPHYPPFKLRSSLIDKDPVIWVHLLEAYIQLFKYLLNPDSHSQKLSVKSQQQLQLFLKIFLFETSEETMKIFSLGAINPDIKTNTAILRTCVFQLIKNYSFVKLSLPGESIWNFITIYVKDNSTIVRGLVDGTYKSKFNDNKKSGNISCIGQVHKHFESLISNGKIQDQKLNTLSFLLGQHASSATKLKTYTVTGTSSNNSRNINKKSTSSLAFAEAFVNAEWIEMLERLYVNGKSVHAESIKEIMIISLISLSTAKLAKLAMDLGVNNTDSLVLYPLFSTIIISDAYKELVPGLEERLTFLRNISFQDCSAIKEDVPIKEEHIELLGDLIPQLTRGQAITILKENNDDVEQVTNILFENPDLISSIKEYEANNKPSNNKPRSKRTDFKQTESQDVPIAKRSVYDGDKFSNLDFSEGSVIYGKKGQPQNNEPTTETMKNKTLTAALRLMYESDEDEPDDTYEEQEKTSGDAADEKNMTAKSKSNKNRLKIFDEEDGSGTDREASKTPERSVSSSPMPASVDAIEKYLFSIFKTKGADKFDKKDRKSSDRQNIKKSTNWSDEQIEGWLRMLLKSPRRFKLLEEDYLYGGNPNRPIRRTNGGGQDTGSSDLENNPNKPKSKDQAKRSFARNEKNKASKANHNRKSGHNKKTSRELAGMQ</sequence>
<dbReference type="EMBL" id="CR382135">
    <property type="protein sequence ID" value="CAG86188.2"/>
    <property type="molecule type" value="Genomic_DNA"/>
</dbReference>
<dbReference type="OrthoDB" id="5577209at2759"/>
<evidence type="ECO:0000256" key="1">
    <source>
        <dbReference type="ARBA" id="ARBA00022786"/>
    </source>
</evidence>
<dbReference type="FunCoup" id="Q6BUK2">
    <property type="interactions" value="21"/>
</dbReference>
<dbReference type="GeneID" id="2900149"/>
<feature type="compositionally biased region" description="Polar residues" evidence="2">
    <location>
        <begin position="438"/>
        <end position="450"/>
    </location>
</feature>
<feature type="region of interest" description="Disordered" evidence="2">
    <location>
        <begin position="382"/>
        <end position="412"/>
    </location>
</feature>
<feature type="region of interest" description="Disordered" evidence="2">
    <location>
        <begin position="431"/>
        <end position="450"/>
    </location>
</feature>
<keyword evidence="5" id="KW-1185">Reference proteome</keyword>
<dbReference type="CDD" id="cd14373">
    <property type="entry name" value="CUE_Cue3p_like"/>
    <property type="match status" value="1"/>
</dbReference>
<organism evidence="4 5">
    <name type="scientific">Debaryomyces hansenii (strain ATCC 36239 / CBS 767 / BCRC 21394 / JCM 1990 / NBRC 0083 / IGC 2968)</name>
    <name type="common">Yeast</name>
    <name type="synonym">Torulaspora hansenii</name>
    <dbReference type="NCBI Taxonomy" id="284592"/>
    <lineage>
        <taxon>Eukaryota</taxon>
        <taxon>Fungi</taxon>
        <taxon>Dikarya</taxon>
        <taxon>Ascomycota</taxon>
        <taxon>Saccharomycotina</taxon>
        <taxon>Pichiomycetes</taxon>
        <taxon>Debaryomycetaceae</taxon>
        <taxon>Debaryomyces</taxon>
    </lineage>
</organism>
<feature type="compositionally biased region" description="Basic and acidic residues" evidence="2">
    <location>
        <begin position="475"/>
        <end position="489"/>
    </location>
</feature>
<dbReference type="RefSeq" id="XP_458117.2">
    <property type="nucleotide sequence ID" value="XM_458117.1"/>
</dbReference>
<accession>Q6BUK2</accession>
<feature type="compositionally biased region" description="Basic and acidic residues" evidence="2">
    <location>
        <begin position="510"/>
        <end position="520"/>
    </location>
</feature>
<dbReference type="VEuPathDB" id="FungiDB:DEHA2C09966g"/>
<dbReference type="Pfam" id="PF02845">
    <property type="entry name" value="CUE"/>
    <property type="match status" value="1"/>
</dbReference>
<feature type="region of interest" description="Disordered" evidence="2">
    <location>
        <begin position="465"/>
        <end position="531"/>
    </location>
</feature>
<dbReference type="PANTHER" id="PTHR21494">
    <property type="entry name" value="ACTIVATING SIGNAL COINTEGRATOR 1 COMPLEX SUBUNIT 2 ASC-1 COMPLEX SUBUNIT P100"/>
    <property type="match status" value="1"/>
</dbReference>
<evidence type="ECO:0000313" key="4">
    <source>
        <dbReference type="EMBL" id="CAG86188.2"/>
    </source>
</evidence>
<reference evidence="4 5" key="1">
    <citation type="journal article" date="2004" name="Nature">
        <title>Genome evolution in yeasts.</title>
        <authorList>
            <consortium name="Genolevures"/>
            <person name="Dujon B."/>
            <person name="Sherman D."/>
            <person name="Fischer G."/>
            <person name="Durrens P."/>
            <person name="Casaregola S."/>
            <person name="Lafontaine I."/>
            <person name="de Montigny J."/>
            <person name="Marck C."/>
            <person name="Neuveglise C."/>
            <person name="Talla E."/>
            <person name="Goffard N."/>
            <person name="Frangeul L."/>
            <person name="Aigle M."/>
            <person name="Anthouard V."/>
            <person name="Babour A."/>
            <person name="Barbe V."/>
            <person name="Barnay S."/>
            <person name="Blanchin S."/>
            <person name="Beckerich J.M."/>
            <person name="Beyne E."/>
            <person name="Bleykasten C."/>
            <person name="Boisrame A."/>
            <person name="Boyer J."/>
            <person name="Cattolico L."/>
            <person name="Confanioleri F."/>
            <person name="de Daruvar A."/>
            <person name="Despons L."/>
            <person name="Fabre E."/>
            <person name="Fairhead C."/>
            <person name="Ferry-Dumazet H."/>
            <person name="Groppi A."/>
            <person name="Hantraye F."/>
            <person name="Hennequin C."/>
            <person name="Jauniaux N."/>
            <person name="Joyet P."/>
            <person name="Kachouri R."/>
            <person name="Kerrest A."/>
            <person name="Koszul R."/>
            <person name="Lemaire M."/>
            <person name="Lesur I."/>
            <person name="Ma L."/>
            <person name="Muller H."/>
            <person name="Nicaud J.M."/>
            <person name="Nikolski M."/>
            <person name="Oztas S."/>
            <person name="Ozier-Kalogeropoulos O."/>
            <person name="Pellenz S."/>
            <person name="Potier S."/>
            <person name="Richard G.F."/>
            <person name="Straub M.L."/>
            <person name="Suleau A."/>
            <person name="Swennene D."/>
            <person name="Tekaia F."/>
            <person name="Wesolowski-Louvel M."/>
            <person name="Westhof E."/>
            <person name="Wirth B."/>
            <person name="Zeniou-Meyer M."/>
            <person name="Zivanovic I."/>
            <person name="Bolotin-Fukuhara M."/>
            <person name="Thierry A."/>
            <person name="Bouchier C."/>
            <person name="Caudron B."/>
            <person name="Scarpelli C."/>
            <person name="Gaillardin C."/>
            <person name="Weissenbach J."/>
            <person name="Wincker P."/>
            <person name="Souciet J.L."/>
        </authorList>
    </citation>
    <scope>NUCLEOTIDE SEQUENCE [LARGE SCALE GENOMIC DNA]</scope>
    <source>
        <strain evidence="5">ATCC 36239 / CBS 767 / BCRC 21394 / JCM 1990 / NBRC 0083 / IGC 2968</strain>
    </source>
</reference>
<keyword evidence="1" id="KW-0833">Ubl conjugation pathway</keyword>
<feature type="compositionally biased region" description="Polar residues" evidence="2">
    <location>
        <begin position="616"/>
        <end position="627"/>
    </location>
</feature>
<dbReference type="HOGENOM" id="CLU_030292_0_0_1"/>
<proteinExistence type="predicted"/>
<dbReference type="PANTHER" id="PTHR21494:SF0">
    <property type="entry name" value="ACTIVATING SIGNAL COINTEGRATOR 1 COMPLEX SUBUNIT 2"/>
    <property type="match status" value="1"/>
</dbReference>
<dbReference type="AlphaFoldDB" id="Q6BUK2"/>
<dbReference type="KEGG" id="dha:DEHA2C09966g"/>
<dbReference type="Proteomes" id="UP000000599">
    <property type="component" value="Chromosome C"/>
</dbReference>
<feature type="compositionally biased region" description="Basic residues" evidence="2">
    <location>
        <begin position="646"/>
        <end position="660"/>
    </location>
</feature>
<gene>
    <name evidence="4" type="ordered locus">DEHA2C09966g</name>
</gene>
<dbReference type="InterPro" id="IPR041808">
    <property type="entry name" value="Cue3_CUE"/>
</dbReference>
<dbReference type="OMA" id="EGWARMI"/>